<dbReference type="InterPro" id="IPR036900">
    <property type="entry name" value="A-D-PHexomutase_C_sf"/>
</dbReference>
<feature type="binding site" evidence="6">
    <location>
        <position position="243"/>
    </location>
    <ligand>
        <name>Mg(2+)</name>
        <dbReference type="ChEBI" id="CHEBI:18420"/>
    </ligand>
</feature>
<evidence type="ECO:0000256" key="7">
    <source>
        <dbReference type="RuleBase" id="RU004326"/>
    </source>
</evidence>
<keyword evidence="3 6" id="KW-0479">Metal-binding</keyword>
<gene>
    <name evidence="6" type="primary">glmM</name>
    <name evidence="13" type="ORF">DEH84_09415</name>
</gene>
<dbReference type="CDD" id="cd05802">
    <property type="entry name" value="GlmM"/>
    <property type="match status" value="1"/>
</dbReference>
<dbReference type="PROSITE" id="PS00710">
    <property type="entry name" value="PGM_PMM"/>
    <property type="match status" value="1"/>
</dbReference>
<dbReference type="EC" id="5.4.2.10" evidence="6 8"/>
<dbReference type="Pfam" id="PF02878">
    <property type="entry name" value="PGM_PMM_I"/>
    <property type="match status" value="1"/>
</dbReference>
<dbReference type="GO" id="GO:0005975">
    <property type="term" value="P:carbohydrate metabolic process"/>
    <property type="evidence" value="ECO:0007669"/>
    <property type="project" value="InterPro"/>
</dbReference>
<dbReference type="GO" id="GO:0008966">
    <property type="term" value="F:phosphoglucosamine mutase activity"/>
    <property type="evidence" value="ECO:0007669"/>
    <property type="project" value="UniProtKB-UniRule"/>
</dbReference>
<dbReference type="InterPro" id="IPR005845">
    <property type="entry name" value="A-D-PHexomutase_a/b/a-II"/>
</dbReference>
<evidence type="ECO:0000256" key="3">
    <source>
        <dbReference type="ARBA" id="ARBA00022723"/>
    </source>
</evidence>
<comment type="catalytic activity">
    <reaction evidence="6 8">
        <text>alpha-D-glucosamine 1-phosphate = D-glucosamine 6-phosphate</text>
        <dbReference type="Rhea" id="RHEA:23424"/>
        <dbReference type="ChEBI" id="CHEBI:58516"/>
        <dbReference type="ChEBI" id="CHEBI:58725"/>
        <dbReference type="EC" id="5.4.2.10"/>
    </reaction>
</comment>
<dbReference type="EMBL" id="CP029210">
    <property type="protein sequence ID" value="AWI53625.1"/>
    <property type="molecule type" value="Genomic_DNA"/>
</dbReference>
<protein>
    <recommendedName>
        <fullName evidence="6 8">Phosphoglucosamine mutase</fullName>
        <ecNumber evidence="6 8">5.4.2.10</ecNumber>
    </recommendedName>
</protein>
<dbReference type="HAMAP" id="MF_01554_B">
    <property type="entry name" value="GlmM_B"/>
    <property type="match status" value="1"/>
</dbReference>
<keyword evidence="4 6" id="KW-0460">Magnesium</keyword>
<evidence type="ECO:0000256" key="4">
    <source>
        <dbReference type="ARBA" id="ARBA00022842"/>
    </source>
</evidence>
<dbReference type="Proteomes" id="UP000244892">
    <property type="component" value="Chromosome"/>
</dbReference>
<dbReference type="InterPro" id="IPR016055">
    <property type="entry name" value="A-D-PHexomutase_a/b/a-I/II/III"/>
</dbReference>
<dbReference type="Gene3D" id="3.30.310.50">
    <property type="entry name" value="Alpha-D-phosphohexomutase, C-terminal domain"/>
    <property type="match status" value="1"/>
</dbReference>
<dbReference type="NCBIfam" id="NF008139">
    <property type="entry name" value="PRK10887.1"/>
    <property type="match status" value="1"/>
</dbReference>
<organism evidence="13 14">
    <name type="scientific">Aquabacterium olei</name>
    <dbReference type="NCBI Taxonomy" id="1296669"/>
    <lineage>
        <taxon>Bacteria</taxon>
        <taxon>Pseudomonadati</taxon>
        <taxon>Pseudomonadota</taxon>
        <taxon>Betaproteobacteria</taxon>
        <taxon>Burkholderiales</taxon>
        <taxon>Aquabacterium</taxon>
    </lineage>
</organism>
<feature type="domain" description="Alpha-D-phosphohexomutase alpha/beta/alpha" evidence="10">
    <location>
        <begin position="3"/>
        <end position="135"/>
    </location>
</feature>
<dbReference type="FunFam" id="3.40.120.10:FF:000003">
    <property type="entry name" value="Phosphoglucosamine mutase"/>
    <property type="match status" value="1"/>
</dbReference>
<dbReference type="PANTHER" id="PTHR42946:SF1">
    <property type="entry name" value="PHOSPHOGLUCOMUTASE (ALPHA-D-GLUCOSE-1,6-BISPHOSPHATE-DEPENDENT)"/>
    <property type="match status" value="1"/>
</dbReference>
<evidence type="ECO:0000259" key="12">
    <source>
        <dbReference type="Pfam" id="PF02880"/>
    </source>
</evidence>
<sequence>MTRRYFGTDGIRGTVGQSPITPDFVLRLGHAVGQVLRRGEKRPTVLIGKDTRISGYMLESALEAGFASAGVDVLLTGPLPTPGVAYLTRALRLDLGVVISASHNPYGDNGIKFFSARGEKLPDEWEQQVEAALEEAPCWTDSLGLGRARRIEDARGRYIEFCKSTFGANLSLKGLKLVVDGAHGAAYQVAPRVFHELGAEVVSIGCSPDGLNINDGVGATHPDALVDAVRAHNAHYGVALDGDADRLQLVDASGRLFNGDELLYVMVADRLAQGETVRGAVGTLMTNMAVELALQERGVEFVRAKVGDRYVLEELVNRGWQLGGEGSGHLIALDRHTTGDGIVSALQVLQAVVRSGRSLASWLDGVTLFPQTLINVRLKPGQDWRASAALSAEHEAVKARLAGRGRVLIRPSGTEPLLRVMVEAQDDALAQSCAQALANAVQA</sequence>
<accession>A0A2U8FRD3</accession>
<feature type="binding site" evidence="6">
    <location>
        <position position="241"/>
    </location>
    <ligand>
        <name>Mg(2+)</name>
        <dbReference type="ChEBI" id="CHEBI:18420"/>
    </ligand>
</feature>
<comment type="similarity">
    <text evidence="1 6 7">Belongs to the phosphohexose mutase family.</text>
</comment>
<reference evidence="13 14" key="1">
    <citation type="submission" date="2018-05" db="EMBL/GenBank/DDBJ databases">
        <title>complete genome sequence of Aquabacterium olei NBRC 110486.</title>
        <authorList>
            <person name="Tang B."/>
            <person name="Chang J."/>
            <person name="Zhang L."/>
            <person name="Yang H."/>
        </authorList>
    </citation>
    <scope>NUCLEOTIDE SEQUENCE [LARGE SCALE GENOMIC DNA]</scope>
    <source>
        <strain evidence="13 14">NBRC 110486</strain>
    </source>
</reference>
<dbReference type="InterPro" id="IPR016066">
    <property type="entry name" value="A-D-PHexomutase_CS"/>
</dbReference>
<dbReference type="InterPro" id="IPR005841">
    <property type="entry name" value="Alpha-D-phosphohexomutase_SF"/>
</dbReference>
<evidence type="ECO:0000256" key="6">
    <source>
        <dbReference type="HAMAP-Rule" id="MF_01554"/>
    </source>
</evidence>
<evidence type="ECO:0000256" key="1">
    <source>
        <dbReference type="ARBA" id="ARBA00010231"/>
    </source>
</evidence>
<dbReference type="InterPro" id="IPR005846">
    <property type="entry name" value="A-D-PHexomutase_a/b/a-III"/>
</dbReference>
<dbReference type="RefSeq" id="WP_109036625.1">
    <property type="nucleotide sequence ID" value="NZ_CP029210.1"/>
</dbReference>
<feature type="binding site" description="via phosphate group" evidence="6">
    <location>
        <position position="102"/>
    </location>
    <ligand>
        <name>Mg(2+)</name>
        <dbReference type="ChEBI" id="CHEBI:18420"/>
    </ligand>
</feature>
<dbReference type="AlphaFoldDB" id="A0A2U8FRD3"/>
<feature type="active site" description="Phosphoserine intermediate" evidence="6">
    <location>
        <position position="102"/>
    </location>
</feature>
<dbReference type="GO" id="GO:0009252">
    <property type="term" value="P:peptidoglycan biosynthetic process"/>
    <property type="evidence" value="ECO:0007669"/>
    <property type="project" value="UniProtKB-ARBA"/>
</dbReference>
<feature type="domain" description="Alpha-D-phosphohexomutase C-terminal" evidence="9">
    <location>
        <begin position="373"/>
        <end position="439"/>
    </location>
</feature>
<comment type="function">
    <text evidence="6 8">Catalyzes the conversion of glucosamine-6-phosphate to glucosamine-1-phosphate.</text>
</comment>
<dbReference type="GO" id="GO:0005829">
    <property type="term" value="C:cytosol"/>
    <property type="evidence" value="ECO:0007669"/>
    <property type="project" value="TreeGrafter"/>
</dbReference>
<dbReference type="SUPFAM" id="SSF55957">
    <property type="entry name" value="Phosphoglucomutase, C-terminal domain"/>
    <property type="match status" value="1"/>
</dbReference>
<keyword evidence="2 6" id="KW-0597">Phosphoprotein</keyword>
<keyword evidence="14" id="KW-1185">Reference proteome</keyword>
<evidence type="ECO:0000256" key="5">
    <source>
        <dbReference type="ARBA" id="ARBA00023235"/>
    </source>
</evidence>
<feature type="domain" description="Alpha-D-phosphohexomutase alpha/beta/alpha" evidence="12">
    <location>
        <begin position="258"/>
        <end position="364"/>
    </location>
</feature>
<proteinExistence type="inferred from homology"/>
<evidence type="ECO:0000259" key="10">
    <source>
        <dbReference type="Pfam" id="PF02878"/>
    </source>
</evidence>
<dbReference type="Pfam" id="PF02880">
    <property type="entry name" value="PGM_PMM_III"/>
    <property type="match status" value="1"/>
</dbReference>
<dbReference type="Pfam" id="PF00408">
    <property type="entry name" value="PGM_PMM_IV"/>
    <property type="match status" value="1"/>
</dbReference>
<dbReference type="SUPFAM" id="SSF53738">
    <property type="entry name" value="Phosphoglucomutase, first 3 domains"/>
    <property type="match status" value="3"/>
</dbReference>
<evidence type="ECO:0000313" key="14">
    <source>
        <dbReference type="Proteomes" id="UP000244892"/>
    </source>
</evidence>
<comment type="cofactor">
    <cofactor evidence="6">
        <name>Mg(2+)</name>
        <dbReference type="ChEBI" id="CHEBI:18420"/>
    </cofactor>
    <text evidence="6">Binds 1 Mg(2+) ion per subunit.</text>
</comment>
<evidence type="ECO:0000259" key="11">
    <source>
        <dbReference type="Pfam" id="PF02879"/>
    </source>
</evidence>
<evidence type="ECO:0000256" key="8">
    <source>
        <dbReference type="RuleBase" id="RU004327"/>
    </source>
</evidence>
<dbReference type="OrthoDB" id="9803322at2"/>
<dbReference type="InterPro" id="IPR050060">
    <property type="entry name" value="Phosphoglucosamine_mutase"/>
</dbReference>
<dbReference type="NCBIfam" id="TIGR01455">
    <property type="entry name" value="glmM"/>
    <property type="match status" value="1"/>
</dbReference>
<comment type="PTM">
    <text evidence="6">Activated by phosphorylation.</text>
</comment>
<name>A0A2U8FRD3_9BURK</name>
<feature type="binding site" evidence="6">
    <location>
        <position position="245"/>
    </location>
    <ligand>
        <name>Mg(2+)</name>
        <dbReference type="ChEBI" id="CHEBI:18420"/>
    </ligand>
</feature>
<dbReference type="PANTHER" id="PTHR42946">
    <property type="entry name" value="PHOSPHOHEXOSE MUTASE"/>
    <property type="match status" value="1"/>
</dbReference>
<dbReference type="InterPro" id="IPR006352">
    <property type="entry name" value="GlmM_bact"/>
</dbReference>
<evidence type="ECO:0000313" key="13">
    <source>
        <dbReference type="EMBL" id="AWI53625.1"/>
    </source>
</evidence>
<dbReference type="FunFam" id="3.40.120.10:FF:000001">
    <property type="entry name" value="Phosphoglucosamine mutase"/>
    <property type="match status" value="1"/>
</dbReference>
<evidence type="ECO:0000259" key="9">
    <source>
        <dbReference type="Pfam" id="PF00408"/>
    </source>
</evidence>
<dbReference type="PRINTS" id="PR00509">
    <property type="entry name" value="PGMPMM"/>
</dbReference>
<dbReference type="InterPro" id="IPR005844">
    <property type="entry name" value="A-D-PHexomutase_a/b/a-I"/>
</dbReference>
<dbReference type="GO" id="GO:0000287">
    <property type="term" value="F:magnesium ion binding"/>
    <property type="evidence" value="ECO:0007669"/>
    <property type="project" value="UniProtKB-UniRule"/>
</dbReference>
<dbReference type="FunFam" id="3.30.310.50:FF:000001">
    <property type="entry name" value="Phosphoglucosamine mutase"/>
    <property type="match status" value="1"/>
</dbReference>
<feature type="domain" description="Alpha-D-phosphohexomutase alpha/beta/alpha" evidence="11">
    <location>
        <begin position="157"/>
        <end position="254"/>
    </location>
</feature>
<dbReference type="Gene3D" id="3.40.120.10">
    <property type="entry name" value="Alpha-D-Glucose-1,6-Bisphosphate, subunit A, domain 3"/>
    <property type="match status" value="3"/>
</dbReference>
<feature type="modified residue" description="Phosphoserine" evidence="6">
    <location>
        <position position="102"/>
    </location>
</feature>
<dbReference type="Pfam" id="PF02879">
    <property type="entry name" value="PGM_PMM_II"/>
    <property type="match status" value="1"/>
</dbReference>
<dbReference type="GO" id="GO:0006048">
    <property type="term" value="P:UDP-N-acetylglucosamine biosynthetic process"/>
    <property type="evidence" value="ECO:0007669"/>
    <property type="project" value="TreeGrafter"/>
</dbReference>
<dbReference type="InterPro" id="IPR005843">
    <property type="entry name" value="A-D-PHexomutase_C"/>
</dbReference>
<dbReference type="KEGG" id="aon:DEH84_09415"/>
<dbReference type="GO" id="GO:0004615">
    <property type="term" value="F:phosphomannomutase activity"/>
    <property type="evidence" value="ECO:0007669"/>
    <property type="project" value="TreeGrafter"/>
</dbReference>
<evidence type="ECO:0000256" key="2">
    <source>
        <dbReference type="ARBA" id="ARBA00022553"/>
    </source>
</evidence>
<keyword evidence="5 6" id="KW-0413">Isomerase</keyword>